<reference evidence="1 2" key="1">
    <citation type="journal article" date="2014" name="Genome Announc.">
        <title>Complete genome sequence of Magnetospirillum gryphiswaldense MSR-1.</title>
        <authorList>
            <person name="Wang X."/>
            <person name="Wang Q."/>
            <person name="Zhang W."/>
            <person name="Wang Y."/>
            <person name="Li L."/>
            <person name="Wen T."/>
            <person name="Zhang T."/>
            <person name="Zhang Y."/>
            <person name="Xu J."/>
            <person name="Hu J."/>
            <person name="Li S."/>
            <person name="Liu L."/>
            <person name="Liu J."/>
            <person name="Jiang W."/>
            <person name="Tian J."/>
            <person name="Li Y."/>
            <person name="Schuler D."/>
            <person name="Wang L."/>
            <person name="Li J."/>
        </authorList>
    </citation>
    <scope>NUCLEOTIDE SEQUENCE [LARGE SCALE GENOMIC DNA]</scope>
    <source>
        <strain evidence="2">DSM 6361 / JCM 21280 / NBRC 15271 / MSR-1</strain>
    </source>
</reference>
<evidence type="ECO:0000313" key="1">
    <source>
        <dbReference type="EMBL" id="CDK97845.1"/>
    </source>
</evidence>
<dbReference type="AlphaFoldDB" id="V6EX64"/>
<proteinExistence type="predicted"/>
<evidence type="ECO:0000313" key="2">
    <source>
        <dbReference type="Proteomes" id="UP000018922"/>
    </source>
</evidence>
<keyword evidence="2" id="KW-1185">Reference proteome</keyword>
<gene>
    <name evidence="1" type="ordered locus">MGMSRv2__0630</name>
</gene>
<dbReference type="EMBL" id="HG794546">
    <property type="protein sequence ID" value="CDK97845.1"/>
    <property type="molecule type" value="Genomic_DNA"/>
</dbReference>
<dbReference type="Proteomes" id="UP000018922">
    <property type="component" value="Chromosome I"/>
</dbReference>
<accession>V6EX64</accession>
<protein>
    <submittedName>
        <fullName evidence="1">Uncharacterized protein</fullName>
    </submittedName>
</protein>
<dbReference type="KEGG" id="mgy:MGMSRv2__0630"/>
<name>V6EX64_MAGGM</name>
<sequence length="82" mass="8334">MIRAIDMTGLALAVTMGTYVEHFMCAAMSSPAIDRMLPGGGLALGSVHEIAAATAHTPGLLAFGLSPARLILVRPSSSAALL</sequence>
<dbReference type="STRING" id="1430440.MGMSRv2__0630"/>
<dbReference type="HOGENOM" id="CLU_2554225_0_0_5"/>
<organism evidence="1 2">
    <name type="scientific">Magnetospirillum gryphiswaldense (strain DSM 6361 / JCM 21280 / NBRC 15271 / MSR-1)</name>
    <dbReference type="NCBI Taxonomy" id="431944"/>
    <lineage>
        <taxon>Bacteria</taxon>
        <taxon>Pseudomonadati</taxon>
        <taxon>Pseudomonadota</taxon>
        <taxon>Alphaproteobacteria</taxon>
        <taxon>Rhodospirillales</taxon>
        <taxon>Rhodospirillaceae</taxon>
        <taxon>Magnetospirillum</taxon>
    </lineage>
</organism>